<sequence>RQFPGVRRFQEETLDFYKKHGYIQTATGFKRRGPMKPTEAINTMIQSIAFHTLLQNLIKIQELFDQEGFDSLIVTQTHDSIMFDVVEDEKNEIIRHVTEIMTTPVWDWHKVVPLKVEWEIGRNWYDMQEIKD</sequence>
<dbReference type="GO" id="GO:0006261">
    <property type="term" value="P:DNA-templated DNA replication"/>
    <property type="evidence" value="ECO:0007669"/>
    <property type="project" value="InterPro"/>
</dbReference>
<keyword evidence="2" id="KW-0235">DNA replication</keyword>
<dbReference type="Gene3D" id="1.10.150.20">
    <property type="entry name" value="5' to 3' exonuclease, C-terminal subdomain"/>
    <property type="match status" value="1"/>
</dbReference>
<dbReference type="GO" id="GO:0003677">
    <property type="term" value="F:DNA binding"/>
    <property type="evidence" value="ECO:0007669"/>
    <property type="project" value="InterPro"/>
</dbReference>
<dbReference type="InterPro" id="IPR001098">
    <property type="entry name" value="DNA-dir_DNA_pol_A_palm_dom"/>
</dbReference>
<dbReference type="AlphaFoldDB" id="A0A7C0WUY3"/>
<name>A0A7C0WUY3_9BACT</name>
<dbReference type="Proteomes" id="UP000886355">
    <property type="component" value="Unassembled WGS sequence"/>
</dbReference>
<dbReference type="InterPro" id="IPR043502">
    <property type="entry name" value="DNA/RNA_pol_sf"/>
</dbReference>
<feature type="domain" description="DNA-directed DNA polymerase family A palm" evidence="4">
    <location>
        <begin position="2"/>
        <end position="126"/>
    </location>
</feature>
<proteinExistence type="predicted"/>
<protein>
    <recommendedName>
        <fullName evidence="1">DNA-directed DNA polymerase</fullName>
        <ecNumber evidence="1">2.7.7.7</ecNumber>
    </recommendedName>
</protein>
<dbReference type="GO" id="GO:0006302">
    <property type="term" value="P:double-strand break repair"/>
    <property type="evidence" value="ECO:0007669"/>
    <property type="project" value="TreeGrafter"/>
</dbReference>
<dbReference type="GO" id="GO:0003887">
    <property type="term" value="F:DNA-directed DNA polymerase activity"/>
    <property type="evidence" value="ECO:0007669"/>
    <property type="project" value="UniProtKB-EC"/>
</dbReference>
<dbReference type="EC" id="2.7.7.7" evidence="1"/>
<dbReference type="SUPFAM" id="SSF56672">
    <property type="entry name" value="DNA/RNA polymerases"/>
    <property type="match status" value="1"/>
</dbReference>
<comment type="caution">
    <text evidence="5">The sequence shown here is derived from an EMBL/GenBank/DDBJ whole genome shotgun (WGS) entry which is preliminary data.</text>
</comment>
<evidence type="ECO:0000256" key="1">
    <source>
        <dbReference type="ARBA" id="ARBA00012417"/>
    </source>
</evidence>
<gene>
    <name evidence="5" type="ORF">ENG14_05355</name>
</gene>
<accession>A0A7C0WUY3</accession>
<organism evidence="5">
    <name type="scientific">Thermodesulforhabdus norvegica</name>
    <dbReference type="NCBI Taxonomy" id="39841"/>
    <lineage>
        <taxon>Bacteria</taxon>
        <taxon>Pseudomonadati</taxon>
        <taxon>Thermodesulfobacteriota</taxon>
        <taxon>Syntrophobacteria</taxon>
        <taxon>Syntrophobacterales</taxon>
        <taxon>Thermodesulforhabdaceae</taxon>
        <taxon>Thermodesulforhabdus</taxon>
    </lineage>
</organism>
<reference evidence="5" key="1">
    <citation type="journal article" date="2020" name="mSystems">
        <title>Genome- and Community-Level Interaction Insights into Carbon Utilization and Element Cycling Functions of Hydrothermarchaeota in Hydrothermal Sediment.</title>
        <authorList>
            <person name="Zhou Z."/>
            <person name="Liu Y."/>
            <person name="Xu W."/>
            <person name="Pan J."/>
            <person name="Luo Z.H."/>
            <person name="Li M."/>
        </authorList>
    </citation>
    <scope>NUCLEOTIDE SEQUENCE [LARGE SCALE GENOMIC DNA]</scope>
    <source>
        <strain evidence="5">HyVt-19</strain>
    </source>
</reference>
<dbReference type="InterPro" id="IPR002298">
    <property type="entry name" value="DNA_polymerase_A"/>
</dbReference>
<evidence type="ECO:0000313" key="5">
    <source>
        <dbReference type="EMBL" id="HDL90312.1"/>
    </source>
</evidence>
<evidence type="ECO:0000256" key="3">
    <source>
        <dbReference type="ARBA" id="ARBA00049244"/>
    </source>
</evidence>
<evidence type="ECO:0000259" key="4">
    <source>
        <dbReference type="Pfam" id="PF00476"/>
    </source>
</evidence>
<evidence type="ECO:0000256" key="2">
    <source>
        <dbReference type="ARBA" id="ARBA00022705"/>
    </source>
</evidence>
<comment type="catalytic activity">
    <reaction evidence="3">
        <text>DNA(n) + a 2'-deoxyribonucleoside 5'-triphosphate = DNA(n+1) + diphosphate</text>
        <dbReference type="Rhea" id="RHEA:22508"/>
        <dbReference type="Rhea" id="RHEA-COMP:17339"/>
        <dbReference type="Rhea" id="RHEA-COMP:17340"/>
        <dbReference type="ChEBI" id="CHEBI:33019"/>
        <dbReference type="ChEBI" id="CHEBI:61560"/>
        <dbReference type="ChEBI" id="CHEBI:173112"/>
        <dbReference type="EC" id="2.7.7.7"/>
    </reaction>
</comment>
<dbReference type="EMBL" id="DQZW01000252">
    <property type="protein sequence ID" value="HDL90312.1"/>
    <property type="molecule type" value="Genomic_DNA"/>
</dbReference>
<dbReference type="PANTHER" id="PTHR10133">
    <property type="entry name" value="DNA POLYMERASE I"/>
    <property type="match status" value="1"/>
</dbReference>
<dbReference type="Gene3D" id="3.30.70.370">
    <property type="match status" value="1"/>
</dbReference>
<dbReference type="Pfam" id="PF00476">
    <property type="entry name" value="DNA_pol_A"/>
    <property type="match status" value="1"/>
</dbReference>
<dbReference type="PANTHER" id="PTHR10133:SF27">
    <property type="entry name" value="DNA POLYMERASE NU"/>
    <property type="match status" value="1"/>
</dbReference>
<feature type="non-terminal residue" evidence="5">
    <location>
        <position position="1"/>
    </location>
</feature>